<dbReference type="PANTHER" id="PTHR12730:SF0">
    <property type="entry name" value="PROTEIN SDA1 HOMOLOG"/>
    <property type="match status" value="1"/>
</dbReference>
<evidence type="ECO:0000256" key="2">
    <source>
        <dbReference type="SAM" id="MobiDB-lite"/>
    </source>
</evidence>
<comment type="caution">
    <text evidence="4">The sequence shown here is derived from an EMBL/GenBank/DDBJ whole genome shotgun (WGS) entry which is preliminary data.</text>
</comment>
<keyword evidence="1" id="KW-0690">Ribosome biogenesis</keyword>
<dbReference type="PANTHER" id="PTHR12730">
    <property type="entry name" value="HSDA/SDA1-RELATED"/>
    <property type="match status" value="1"/>
</dbReference>
<comment type="subcellular location">
    <subcellularLocation>
        <location evidence="1">Nucleus</location>
        <location evidence="1">Nucleolus</location>
    </subcellularLocation>
</comment>
<dbReference type="Pfam" id="PF08158">
    <property type="entry name" value="SDA1_HEAT"/>
    <property type="match status" value="1"/>
</dbReference>
<evidence type="ECO:0000313" key="4">
    <source>
        <dbReference type="EMBL" id="MEQ2191692.1"/>
    </source>
</evidence>
<evidence type="ECO:0000313" key="5">
    <source>
        <dbReference type="Proteomes" id="UP001434883"/>
    </source>
</evidence>
<evidence type="ECO:0000256" key="1">
    <source>
        <dbReference type="RuleBase" id="RU365057"/>
    </source>
</evidence>
<comment type="similarity">
    <text evidence="1">Belongs to the SDA1 family.</text>
</comment>
<dbReference type="InterPro" id="IPR027312">
    <property type="entry name" value="Sda1"/>
</dbReference>
<keyword evidence="5" id="KW-1185">Reference proteome</keyword>
<comment type="function">
    <text evidence="1">Required for 60S pre-ribosomal subunits export to the cytoplasm.</text>
</comment>
<dbReference type="Proteomes" id="UP001434883">
    <property type="component" value="Unassembled WGS sequence"/>
</dbReference>
<keyword evidence="1" id="KW-0539">Nucleus</keyword>
<feature type="region of interest" description="Disordered" evidence="2">
    <location>
        <begin position="72"/>
        <end position="94"/>
    </location>
</feature>
<feature type="non-terminal residue" evidence="4">
    <location>
        <position position="1"/>
    </location>
</feature>
<sequence>KLLKQLESSKERFEVKIMMMELISRLVGIHEAEKLQSIPAEERKAKAAAVSGSRLLTQDDFRKIRLAQMAKEVNAAPGKGQKRKMADSDNEEEK</sequence>
<keyword evidence="1" id="KW-0813">Transport</keyword>
<feature type="domain" description="SDA1 N-terminal" evidence="3">
    <location>
        <begin position="1"/>
        <end position="31"/>
    </location>
</feature>
<accession>A0ABV0Q888</accession>
<dbReference type="EMBL" id="JAHRIN010001107">
    <property type="protein sequence ID" value="MEQ2191692.1"/>
    <property type="molecule type" value="Genomic_DNA"/>
</dbReference>
<name>A0ABV0Q888_9TELE</name>
<keyword evidence="1" id="KW-0653">Protein transport</keyword>
<protein>
    <recommendedName>
        <fullName evidence="1">Protein SDA1</fullName>
    </recommendedName>
</protein>
<gene>
    <name evidence="4" type="primary">SDAD1</name>
    <name evidence="4" type="ORF">XENOCAPTIV_001172</name>
</gene>
<dbReference type="InterPro" id="IPR012977">
    <property type="entry name" value="SDA1_N"/>
</dbReference>
<organism evidence="4 5">
    <name type="scientific">Xenoophorus captivus</name>
    <dbReference type="NCBI Taxonomy" id="1517983"/>
    <lineage>
        <taxon>Eukaryota</taxon>
        <taxon>Metazoa</taxon>
        <taxon>Chordata</taxon>
        <taxon>Craniata</taxon>
        <taxon>Vertebrata</taxon>
        <taxon>Euteleostomi</taxon>
        <taxon>Actinopterygii</taxon>
        <taxon>Neopterygii</taxon>
        <taxon>Teleostei</taxon>
        <taxon>Neoteleostei</taxon>
        <taxon>Acanthomorphata</taxon>
        <taxon>Ovalentaria</taxon>
        <taxon>Atherinomorphae</taxon>
        <taxon>Cyprinodontiformes</taxon>
        <taxon>Goodeidae</taxon>
        <taxon>Xenoophorus</taxon>
    </lineage>
</organism>
<reference evidence="4 5" key="1">
    <citation type="submission" date="2021-06" db="EMBL/GenBank/DDBJ databases">
        <authorList>
            <person name="Palmer J.M."/>
        </authorList>
    </citation>
    <scope>NUCLEOTIDE SEQUENCE [LARGE SCALE GENOMIC DNA]</scope>
    <source>
        <strain evidence="4 5">XC_2019</strain>
        <tissue evidence="4">Muscle</tissue>
    </source>
</reference>
<proteinExistence type="inferred from homology"/>
<evidence type="ECO:0000259" key="3">
    <source>
        <dbReference type="Pfam" id="PF08158"/>
    </source>
</evidence>